<keyword evidence="1" id="KW-0547">Nucleotide-binding</keyword>
<sequence length="174" mass="19334">MQMYLVDYAGGGLGPLADLPHVGGVASRSEPDAINRMLSQVRTLISDRERLFREHKIGTMADYRQLRTNPEYPLLNEDRYGDVYIMIDGWDAAVAEGQVLQFRGPEVESLIVGALNYGVHLVLSTARVVEMRGIEPHMKSIIELHSDTEYSRISNALAKKRRTAPGHVLASGSE</sequence>
<keyword evidence="1" id="KW-0067">ATP-binding</keyword>
<comment type="caution">
    <text evidence="1">Lacks conserved residue(s) required for the propagation of feature annotation.</text>
</comment>
<dbReference type="Gene3D" id="3.40.50.300">
    <property type="entry name" value="P-loop containing nucleotide triphosphate hydrolases"/>
    <property type="match status" value="1"/>
</dbReference>
<comment type="caution">
    <text evidence="3">The sequence shown here is derived from an EMBL/GenBank/DDBJ whole genome shotgun (WGS) entry which is preliminary data.</text>
</comment>
<dbReference type="Pfam" id="PF01580">
    <property type="entry name" value="FtsK_SpoIIIE"/>
    <property type="match status" value="1"/>
</dbReference>
<evidence type="ECO:0000313" key="4">
    <source>
        <dbReference type="Proteomes" id="UP000192847"/>
    </source>
</evidence>
<accession>A0ABX3TCM2</accession>
<dbReference type="PROSITE" id="PS50901">
    <property type="entry name" value="FTSK"/>
    <property type="match status" value="1"/>
</dbReference>
<evidence type="ECO:0000259" key="2">
    <source>
        <dbReference type="PROSITE" id="PS50901"/>
    </source>
</evidence>
<dbReference type="InterPro" id="IPR002543">
    <property type="entry name" value="FtsK_dom"/>
</dbReference>
<evidence type="ECO:0000313" key="3">
    <source>
        <dbReference type="EMBL" id="ORB76543.1"/>
    </source>
</evidence>
<evidence type="ECO:0000256" key="1">
    <source>
        <dbReference type="PROSITE-ProRule" id="PRU00289"/>
    </source>
</evidence>
<protein>
    <recommendedName>
        <fullName evidence="2">FtsK domain-containing protein</fullName>
    </recommendedName>
</protein>
<name>A0ABX3TCM2_9MYCO</name>
<feature type="non-terminal residue" evidence="3">
    <location>
        <position position="174"/>
    </location>
</feature>
<gene>
    <name evidence="3" type="ORF">BST46_29490</name>
</gene>
<organism evidence="3 4">
    <name type="scientific">Mycobacterium timonense</name>
    <dbReference type="NCBI Taxonomy" id="701043"/>
    <lineage>
        <taxon>Bacteria</taxon>
        <taxon>Bacillati</taxon>
        <taxon>Actinomycetota</taxon>
        <taxon>Actinomycetes</taxon>
        <taxon>Mycobacteriales</taxon>
        <taxon>Mycobacteriaceae</taxon>
        <taxon>Mycobacterium</taxon>
        <taxon>Mycobacterium avium complex (MAC)</taxon>
    </lineage>
</organism>
<dbReference type="EMBL" id="MVIL01000696">
    <property type="protein sequence ID" value="ORB76543.1"/>
    <property type="molecule type" value="Genomic_DNA"/>
</dbReference>
<feature type="domain" description="FtsK" evidence="2">
    <location>
        <begin position="1"/>
        <end position="157"/>
    </location>
</feature>
<keyword evidence="4" id="KW-1185">Reference proteome</keyword>
<dbReference type="InterPro" id="IPR027417">
    <property type="entry name" value="P-loop_NTPase"/>
</dbReference>
<proteinExistence type="predicted"/>
<reference evidence="3 4" key="1">
    <citation type="submission" date="2017-02" db="EMBL/GenBank/DDBJ databases">
        <title>The new phylogeny of genus Mycobacterium.</title>
        <authorList>
            <person name="Tortoli E."/>
            <person name="Trovato A."/>
            <person name="Cirillo D.M."/>
        </authorList>
    </citation>
    <scope>NUCLEOTIDE SEQUENCE [LARGE SCALE GENOMIC DNA]</scope>
    <source>
        <strain evidence="3 4">CCUG 56329</strain>
    </source>
</reference>
<dbReference type="Proteomes" id="UP000192847">
    <property type="component" value="Unassembled WGS sequence"/>
</dbReference>